<keyword evidence="1" id="KW-0812">Transmembrane</keyword>
<keyword evidence="3" id="KW-1185">Reference proteome</keyword>
<keyword evidence="1" id="KW-0472">Membrane</keyword>
<organism evidence="2 3">
    <name type="scientific">Austropuccinia psidii MF-1</name>
    <dbReference type="NCBI Taxonomy" id="1389203"/>
    <lineage>
        <taxon>Eukaryota</taxon>
        <taxon>Fungi</taxon>
        <taxon>Dikarya</taxon>
        <taxon>Basidiomycota</taxon>
        <taxon>Pucciniomycotina</taxon>
        <taxon>Pucciniomycetes</taxon>
        <taxon>Pucciniales</taxon>
        <taxon>Sphaerophragmiaceae</taxon>
        <taxon>Austropuccinia</taxon>
    </lineage>
</organism>
<gene>
    <name evidence="2" type="ORF">O181_032237</name>
</gene>
<accession>A0A9Q3H629</accession>
<protein>
    <submittedName>
        <fullName evidence="2">Uncharacterized protein</fullName>
    </submittedName>
</protein>
<dbReference type="AlphaFoldDB" id="A0A9Q3H629"/>
<keyword evidence="1" id="KW-1133">Transmembrane helix</keyword>
<comment type="caution">
    <text evidence="2">The sequence shown here is derived from an EMBL/GenBank/DDBJ whole genome shotgun (WGS) entry which is preliminary data.</text>
</comment>
<sequence>MQLQCQAVSPSKLGTIQLDLVLALQFDLRGATVSVALSPAAVADYLRRRAPSPPSSAVLFPIARSAPSLWIRRLLGFSRIRTKKTLKIASLLLLLLAPPAFVALPRQRLPVGFARASALIEHPAGRKTPTDSGVAATHR</sequence>
<evidence type="ECO:0000256" key="1">
    <source>
        <dbReference type="SAM" id="Phobius"/>
    </source>
</evidence>
<evidence type="ECO:0000313" key="3">
    <source>
        <dbReference type="Proteomes" id="UP000765509"/>
    </source>
</evidence>
<reference evidence="2" key="1">
    <citation type="submission" date="2021-03" db="EMBL/GenBank/DDBJ databases">
        <title>Draft genome sequence of rust myrtle Austropuccinia psidii MF-1, a brazilian biotype.</title>
        <authorList>
            <person name="Quecine M.C."/>
            <person name="Pachon D.M.R."/>
            <person name="Bonatelli M.L."/>
            <person name="Correr F.H."/>
            <person name="Franceschini L.M."/>
            <person name="Leite T.F."/>
            <person name="Margarido G.R.A."/>
            <person name="Almeida C.A."/>
            <person name="Ferrarezi J.A."/>
            <person name="Labate C.A."/>
        </authorList>
    </citation>
    <scope>NUCLEOTIDE SEQUENCE</scope>
    <source>
        <strain evidence="2">MF-1</strain>
    </source>
</reference>
<feature type="transmembrane region" description="Helical" evidence="1">
    <location>
        <begin position="85"/>
        <end position="104"/>
    </location>
</feature>
<dbReference type="EMBL" id="AVOT02011626">
    <property type="protein sequence ID" value="MBW0492522.1"/>
    <property type="molecule type" value="Genomic_DNA"/>
</dbReference>
<proteinExistence type="predicted"/>
<name>A0A9Q3H629_9BASI</name>
<evidence type="ECO:0000313" key="2">
    <source>
        <dbReference type="EMBL" id="MBW0492522.1"/>
    </source>
</evidence>
<dbReference type="Proteomes" id="UP000765509">
    <property type="component" value="Unassembled WGS sequence"/>
</dbReference>